<keyword evidence="7" id="KW-1015">Disulfide bond</keyword>
<dbReference type="InterPro" id="IPR029058">
    <property type="entry name" value="AB_hydrolase_fold"/>
</dbReference>
<dbReference type="Pfam" id="PF07519">
    <property type="entry name" value="Tannase"/>
    <property type="match status" value="2"/>
</dbReference>
<evidence type="ECO:0000256" key="6">
    <source>
        <dbReference type="ARBA" id="ARBA00022837"/>
    </source>
</evidence>
<dbReference type="PANTHER" id="PTHR33938:SF15">
    <property type="entry name" value="FERULOYL ESTERASE B-RELATED"/>
    <property type="match status" value="1"/>
</dbReference>
<dbReference type="OrthoDB" id="7197884at2"/>
<sequence>MAGGPAPETCSALAGRVGQVEVVRAQPFVAGAFKPEGGGKTWGSYAPLPVSAGLCRVQGRIEGSIGFELWLPQDWNGRLLGAGVGGDAGVFNYRDMSLRIGQGFAVVTTDSGHKASDPHWMRGAKARADYEHRAVHLATQAAKALVRRYYAKPVDHAYFMGCSGGGRQALKEMQLYPADYDGVVAGAPGPYMPLQSVRMLWFALEQQRQPAAMLSDADWALYERRTFEACDKRDGVKDGVVENPLTCHAPTANLLCKAGQLQDCLTAPKLAMLDRIIAPLRDERGRAMDKGLLAGVRTRPGPPSPLLNAMWADALHDDPDWDARQFARSADLAAINAKMPQLRADSTAITPFLKRGGKAILYQGWQDPSTNAGPTIDYYAALARAHGGVTRLGHSVRLFMVPGMYHCRGGPGADSFGGSGHVPASGEAQSDILWSLIDWVEKTRAPAQIIATRREGEAVAFTRKLCPYPARAAYDGRGNSRWAASYRCVTDRAMARRLR</sequence>
<comment type="caution">
    <text evidence="8">The sequence shown here is derived from an EMBL/GenBank/DDBJ whole genome shotgun (WGS) entry which is preliminary data.</text>
</comment>
<dbReference type="GO" id="GO:0046872">
    <property type="term" value="F:metal ion binding"/>
    <property type="evidence" value="ECO:0007669"/>
    <property type="project" value="UniProtKB-KW"/>
</dbReference>
<dbReference type="Proteomes" id="UP000282837">
    <property type="component" value="Unassembled WGS sequence"/>
</dbReference>
<dbReference type="InterPro" id="IPR011118">
    <property type="entry name" value="Tannase/feruloyl_esterase"/>
</dbReference>
<keyword evidence="3" id="KW-0479">Metal-binding</keyword>
<keyword evidence="4" id="KW-0732">Signal</keyword>
<comment type="similarity">
    <text evidence="1">Belongs to the tannase family.</text>
</comment>
<dbReference type="AlphaFoldDB" id="A0A437N7R9"/>
<gene>
    <name evidence="8" type="ORF">EOE18_07860</name>
</gene>
<evidence type="ECO:0000256" key="4">
    <source>
        <dbReference type="ARBA" id="ARBA00022729"/>
    </source>
</evidence>
<accession>A0A437N7R9</accession>
<keyword evidence="5 8" id="KW-0378">Hydrolase</keyword>
<name>A0A437N7R9_9SPHN</name>
<dbReference type="PANTHER" id="PTHR33938">
    <property type="entry name" value="FERULOYL ESTERASE B-RELATED"/>
    <property type="match status" value="1"/>
</dbReference>
<protein>
    <submittedName>
        <fullName evidence="8">Tannase/feruloyl esterase family alpha/beta hydrolase</fullName>
    </submittedName>
</protein>
<evidence type="ECO:0000256" key="5">
    <source>
        <dbReference type="ARBA" id="ARBA00022801"/>
    </source>
</evidence>
<dbReference type="SUPFAM" id="SSF53474">
    <property type="entry name" value="alpha/beta-Hydrolases"/>
    <property type="match status" value="1"/>
</dbReference>
<evidence type="ECO:0000313" key="8">
    <source>
        <dbReference type="EMBL" id="RVU05963.1"/>
    </source>
</evidence>
<keyword evidence="6" id="KW-0106">Calcium</keyword>
<dbReference type="Gene3D" id="3.40.50.1820">
    <property type="entry name" value="alpha/beta hydrolase"/>
    <property type="match status" value="1"/>
</dbReference>
<evidence type="ECO:0000256" key="1">
    <source>
        <dbReference type="ARBA" id="ARBA00006249"/>
    </source>
</evidence>
<dbReference type="GO" id="GO:0052689">
    <property type="term" value="F:carboxylic ester hydrolase activity"/>
    <property type="evidence" value="ECO:0007669"/>
    <property type="project" value="UniProtKB-KW"/>
</dbReference>
<evidence type="ECO:0000256" key="7">
    <source>
        <dbReference type="ARBA" id="ARBA00023157"/>
    </source>
</evidence>
<evidence type="ECO:0000256" key="3">
    <source>
        <dbReference type="ARBA" id="ARBA00022723"/>
    </source>
</evidence>
<evidence type="ECO:0000256" key="2">
    <source>
        <dbReference type="ARBA" id="ARBA00022487"/>
    </source>
</evidence>
<organism evidence="8 9">
    <name type="scientific">Novosphingobium umbonatum</name>
    <dbReference type="NCBI Taxonomy" id="1908524"/>
    <lineage>
        <taxon>Bacteria</taxon>
        <taxon>Pseudomonadati</taxon>
        <taxon>Pseudomonadota</taxon>
        <taxon>Alphaproteobacteria</taxon>
        <taxon>Sphingomonadales</taxon>
        <taxon>Sphingomonadaceae</taxon>
        <taxon>Novosphingobium</taxon>
    </lineage>
</organism>
<keyword evidence="9" id="KW-1185">Reference proteome</keyword>
<reference evidence="8 9" key="1">
    <citation type="submission" date="2019-01" db="EMBL/GenBank/DDBJ databases">
        <authorList>
            <person name="Chen W.-M."/>
        </authorList>
    </citation>
    <scope>NUCLEOTIDE SEQUENCE [LARGE SCALE GENOMIC DNA]</scope>
    <source>
        <strain evidence="8 9">FSY-9</strain>
    </source>
</reference>
<dbReference type="EMBL" id="SACO01000004">
    <property type="protein sequence ID" value="RVU05963.1"/>
    <property type="molecule type" value="Genomic_DNA"/>
</dbReference>
<proteinExistence type="inferred from homology"/>
<keyword evidence="2" id="KW-0719">Serine esterase</keyword>
<evidence type="ECO:0000313" key="9">
    <source>
        <dbReference type="Proteomes" id="UP000282837"/>
    </source>
</evidence>